<dbReference type="PANTHER" id="PTHR34980:SF2">
    <property type="entry name" value="INNER MEMBRANE PROTEIN YHAH-RELATED"/>
    <property type="match status" value="1"/>
</dbReference>
<evidence type="ECO:0008006" key="5">
    <source>
        <dbReference type="Google" id="ProtNLM"/>
    </source>
</evidence>
<reference evidence="3 4" key="1">
    <citation type="journal article" date="2013" name="Genome Announc.">
        <title>Draft Genome Sequence of Staphylococcus simulans UMC-CNS-990, Isolated from a Case of Chronic Bovine Mastitis.</title>
        <authorList>
            <person name="Calcutt M.J."/>
            <person name="Foecking M.F."/>
            <person name="Hsieh H.Y."/>
            <person name="Perry J."/>
            <person name="Stewart G.C."/>
            <person name="Middleton J.R."/>
        </authorList>
    </citation>
    <scope>NUCLEOTIDE SEQUENCE [LARGE SCALE GENOMIC DNA]</scope>
    <source>
        <strain evidence="3 4">UMC-CNS-990</strain>
    </source>
</reference>
<gene>
    <name evidence="3" type="ORF">SSIM_02530</name>
</gene>
<keyword evidence="2" id="KW-1133">Transmembrane helix</keyword>
<sequence length="212" mass="23885">MIRRVGFLEAFKLFWKNYVNFTGRSTRSEYWFAALWMLILYAPLTFVMILGTIFLVGGAAVDSSGVAVMGMILFLICMLVYVLFALATFIPTWAVMIRRFHDTGRTMVTPIVMFVLSIVMNVFNFVLNMDESTELTPALIIFLIISLVYLGLWIYVLVVLCLPSQDKDNKYGRSPYVHRFEQGNAPASNTSHAKSVQSTKGSTTSHDSGSDF</sequence>
<dbReference type="InterPro" id="IPR008523">
    <property type="entry name" value="DUF805"/>
</dbReference>
<feature type="region of interest" description="Disordered" evidence="1">
    <location>
        <begin position="182"/>
        <end position="212"/>
    </location>
</feature>
<feature type="transmembrane region" description="Helical" evidence="2">
    <location>
        <begin position="68"/>
        <end position="95"/>
    </location>
</feature>
<dbReference type="PANTHER" id="PTHR34980">
    <property type="entry name" value="INNER MEMBRANE PROTEIN-RELATED-RELATED"/>
    <property type="match status" value="1"/>
</dbReference>
<keyword evidence="4" id="KW-1185">Reference proteome</keyword>
<comment type="caution">
    <text evidence="3">The sequence shown here is derived from an EMBL/GenBank/DDBJ whole genome shotgun (WGS) entry which is preliminary data.</text>
</comment>
<keyword evidence="2" id="KW-0472">Membrane</keyword>
<organism evidence="3 4">
    <name type="scientific">Staphylococcus simulans UMC-CNS-990</name>
    <dbReference type="NCBI Taxonomy" id="1405498"/>
    <lineage>
        <taxon>Bacteria</taxon>
        <taxon>Bacillati</taxon>
        <taxon>Bacillota</taxon>
        <taxon>Bacilli</taxon>
        <taxon>Bacillales</taxon>
        <taxon>Staphylococcaceae</taxon>
        <taxon>Staphylococcus</taxon>
    </lineage>
</organism>
<evidence type="ECO:0000313" key="3">
    <source>
        <dbReference type="EMBL" id="ERS94349.1"/>
    </source>
</evidence>
<dbReference type="EMBL" id="AXDY01000002">
    <property type="protein sequence ID" value="ERS94349.1"/>
    <property type="molecule type" value="Genomic_DNA"/>
</dbReference>
<feature type="compositionally biased region" description="Polar residues" evidence="1">
    <location>
        <begin position="185"/>
        <end position="212"/>
    </location>
</feature>
<dbReference type="Proteomes" id="UP000017131">
    <property type="component" value="Unassembled WGS sequence"/>
</dbReference>
<feature type="transmembrane region" description="Helical" evidence="2">
    <location>
        <begin position="139"/>
        <end position="162"/>
    </location>
</feature>
<dbReference type="Pfam" id="PF05656">
    <property type="entry name" value="DUF805"/>
    <property type="match status" value="1"/>
</dbReference>
<feature type="transmembrane region" description="Helical" evidence="2">
    <location>
        <begin position="107"/>
        <end position="127"/>
    </location>
</feature>
<protein>
    <recommendedName>
        <fullName evidence="5">DUF805 domain-containing protein</fullName>
    </recommendedName>
</protein>
<evidence type="ECO:0000256" key="2">
    <source>
        <dbReference type="SAM" id="Phobius"/>
    </source>
</evidence>
<proteinExistence type="predicted"/>
<evidence type="ECO:0000313" key="4">
    <source>
        <dbReference type="Proteomes" id="UP000017131"/>
    </source>
</evidence>
<dbReference type="RefSeq" id="WP_023015043.1">
    <property type="nucleotide sequence ID" value="NZ_AXDY01000002.1"/>
</dbReference>
<accession>A0ABN0PFL6</accession>
<name>A0ABN0PFL6_STASI</name>
<feature type="transmembrane region" description="Helical" evidence="2">
    <location>
        <begin position="30"/>
        <end position="56"/>
    </location>
</feature>
<evidence type="ECO:0000256" key="1">
    <source>
        <dbReference type="SAM" id="MobiDB-lite"/>
    </source>
</evidence>
<keyword evidence="2" id="KW-0812">Transmembrane</keyword>